<evidence type="ECO:0000256" key="1">
    <source>
        <dbReference type="ARBA" id="ARBA00004651"/>
    </source>
</evidence>
<name>A0A7X5U878_9GAMM</name>
<dbReference type="EMBL" id="JAARLZ010000002">
    <property type="protein sequence ID" value="NII05590.1"/>
    <property type="molecule type" value="Genomic_DNA"/>
</dbReference>
<organism evidence="11 12">
    <name type="scientific">Luteibacter anthropi</name>
    <dbReference type="NCBI Taxonomy" id="564369"/>
    <lineage>
        <taxon>Bacteria</taxon>
        <taxon>Pseudomonadati</taxon>
        <taxon>Pseudomonadota</taxon>
        <taxon>Gammaproteobacteria</taxon>
        <taxon>Lysobacterales</taxon>
        <taxon>Rhodanobacteraceae</taxon>
        <taxon>Luteibacter</taxon>
    </lineage>
</organism>
<evidence type="ECO:0000256" key="6">
    <source>
        <dbReference type="ARBA" id="ARBA00022970"/>
    </source>
</evidence>
<reference evidence="11 12" key="1">
    <citation type="submission" date="2020-03" db="EMBL/GenBank/DDBJ databases">
        <authorList>
            <person name="Lai Q."/>
        </authorList>
    </citation>
    <scope>NUCLEOTIDE SEQUENCE [LARGE SCALE GENOMIC DNA]</scope>
    <source>
        <strain evidence="11 12">CCUG 25036</strain>
    </source>
</reference>
<evidence type="ECO:0000256" key="4">
    <source>
        <dbReference type="ARBA" id="ARBA00022475"/>
    </source>
</evidence>
<evidence type="ECO:0000256" key="8">
    <source>
        <dbReference type="ARBA" id="ARBA00023136"/>
    </source>
</evidence>
<keyword evidence="5 9" id="KW-0812">Transmembrane</keyword>
<dbReference type="InterPro" id="IPR004841">
    <property type="entry name" value="AA-permease/SLC12A_dom"/>
</dbReference>
<evidence type="ECO:0000256" key="5">
    <source>
        <dbReference type="ARBA" id="ARBA00022692"/>
    </source>
</evidence>
<dbReference type="PANTHER" id="PTHR43495">
    <property type="entry name" value="GABA PERMEASE"/>
    <property type="match status" value="1"/>
</dbReference>
<dbReference type="GO" id="GO:0006865">
    <property type="term" value="P:amino acid transport"/>
    <property type="evidence" value="ECO:0007669"/>
    <property type="project" value="UniProtKB-KW"/>
</dbReference>
<feature type="transmembrane region" description="Helical" evidence="9">
    <location>
        <begin position="90"/>
        <end position="115"/>
    </location>
</feature>
<dbReference type="PIRSF" id="PIRSF006060">
    <property type="entry name" value="AA_transporter"/>
    <property type="match status" value="1"/>
</dbReference>
<evidence type="ECO:0000256" key="7">
    <source>
        <dbReference type="ARBA" id="ARBA00022989"/>
    </source>
</evidence>
<feature type="transmembrane region" description="Helical" evidence="9">
    <location>
        <begin position="422"/>
        <end position="440"/>
    </location>
</feature>
<feature type="domain" description="Amino acid permease/ SLC12A" evidence="10">
    <location>
        <begin position="16"/>
        <end position="438"/>
    </location>
</feature>
<dbReference type="AlphaFoldDB" id="A0A7X5U878"/>
<feature type="transmembrane region" description="Helical" evidence="9">
    <location>
        <begin position="189"/>
        <end position="215"/>
    </location>
</feature>
<feature type="transmembrane region" description="Helical" evidence="9">
    <location>
        <begin position="150"/>
        <end position="169"/>
    </location>
</feature>
<evidence type="ECO:0000256" key="9">
    <source>
        <dbReference type="SAM" id="Phobius"/>
    </source>
</evidence>
<evidence type="ECO:0000256" key="2">
    <source>
        <dbReference type="ARBA" id="ARBA00008583"/>
    </source>
</evidence>
<dbReference type="PANTHER" id="PTHR43495:SF4">
    <property type="entry name" value="AROMATIC AMINO ACID TRANSPORT PROTEIN AROP"/>
    <property type="match status" value="1"/>
</dbReference>
<feature type="transmembrane region" description="Helical" evidence="9">
    <location>
        <begin position="398"/>
        <end position="416"/>
    </location>
</feature>
<evidence type="ECO:0000313" key="12">
    <source>
        <dbReference type="Proteomes" id="UP000490980"/>
    </source>
</evidence>
<keyword evidence="4" id="KW-1003">Cell membrane</keyword>
<dbReference type="Proteomes" id="UP000490980">
    <property type="component" value="Unassembled WGS sequence"/>
</dbReference>
<comment type="subcellular location">
    <subcellularLocation>
        <location evidence="1">Cell membrane</location>
        <topology evidence="1">Multi-pass membrane protein</topology>
    </subcellularLocation>
</comment>
<feature type="transmembrane region" description="Helical" evidence="9">
    <location>
        <begin position="12"/>
        <end position="34"/>
    </location>
</feature>
<evidence type="ECO:0000259" key="10">
    <source>
        <dbReference type="Pfam" id="PF00324"/>
    </source>
</evidence>
<dbReference type="GO" id="GO:0055085">
    <property type="term" value="P:transmembrane transport"/>
    <property type="evidence" value="ECO:0007669"/>
    <property type="project" value="InterPro"/>
</dbReference>
<keyword evidence="8 9" id="KW-0472">Membrane</keyword>
<keyword evidence="6" id="KW-0029">Amino-acid transport</keyword>
<dbReference type="RefSeq" id="WP_166946688.1">
    <property type="nucleotide sequence ID" value="NZ_JAARLZ010000002.1"/>
</dbReference>
<keyword evidence="12" id="KW-1185">Reference proteome</keyword>
<comment type="caution">
    <text evidence="11">The sequence shown here is derived from an EMBL/GenBank/DDBJ whole genome shotgun (WGS) entry which is preliminary data.</text>
</comment>
<keyword evidence="3" id="KW-0813">Transport</keyword>
<proteinExistence type="inferred from homology"/>
<protein>
    <submittedName>
        <fullName evidence="11">Amino acid permease</fullName>
    </submittedName>
</protein>
<gene>
    <name evidence="11" type="ORF">HBF25_04190</name>
</gene>
<dbReference type="Gene3D" id="1.20.1740.10">
    <property type="entry name" value="Amino acid/polyamine transporter I"/>
    <property type="match status" value="1"/>
</dbReference>
<feature type="transmembrane region" description="Helical" evidence="9">
    <location>
        <begin position="121"/>
        <end position="138"/>
    </location>
</feature>
<feature type="transmembrane region" description="Helical" evidence="9">
    <location>
        <begin position="40"/>
        <end position="59"/>
    </location>
</feature>
<dbReference type="GO" id="GO:0005886">
    <property type="term" value="C:plasma membrane"/>
    <property type="evidence" value="ECO:0007669"/>
    <property type="project" value="UniProtKB-SubCell"/>
</dbReference>
<dbReference type="Pfam" id="PF00324">
    <property type="entry name" value="AA_permease"/>
    <property type="match status" value="1"/>
</dbReference>
<feature type="transmembrane region" description="Helical" evidence="9">
    <location>
        <begin position="278"/>
        <end position="303"/>
    </location>
</feature>
<keyword evidence="7 9" id="KW-1133">Transmembrane helix</keyword>
<feature type="transmembrane region" description="Helical" evidence="9">
    <location>
        <begin position="236"/>
        <end position="258"/>
    </location>
</feature>
<comment type="similarity">
    <text evidence="2">Belongs to the amino acid-polyamine-organocation (APC) superfamily. Amino acid transporter (AAT) (TC 2.A.3.1) family.</text>
</comment>
<feature type="transmembrane region" description="Helical" evidence="9">
    <location>
        <begin position="331"/>
        <end position="349"/>
    </location>
</feature>
<sequence length="456" mass="48535">MKGNKQGLTGRQVEYFALGGALGSGIFLGVGQGIRIGGPALILAYAVAGIVMYIVARCLGEMALNGNRSGSFVSYTKRYWGPRAGFVHGWGYWVCGTMVCMAELTAVGMLVHSWMPSIPQWIPALGGLLVLCGINSLRVRVFGEVEFGMALIKILALSLFLVVGAYLLFAGPTASLPTATVKNLWTQGGFFPTGLHGFLSVLPIAAFAFGGTELICLAAAETVEPERTLPRAINGLLVRLLLFYVGTTFLIVTLVPWRDVPTDGSPIVAIFERMGVRAAGAIMSIVLITVLLSACNSLMFGMARVLRALALERCAPAPFGKLNRYDTPGNAVIVSMLAISAAIALNYYIPGEVFGLLMNSIAMAVVAVWAIFVAVHLRFRRSVKDIGALTYAAPLSPWGNLFVLVFLVAVTGILAMDATFRPAFIYVAGLFAGLFVFTLIRKPPPAVDTAGEPSTD</sequence>
<accession>A0A7X5U878</accession>
<evidence type="ECO:0000256" key="3">
    <source>
        <dbReference type="ARBA" id="ARBA00022448"/>
    </source>
</evidence>
<feature type="transmembrane region" description="Helical" evidence="9">
    <location>
        <begin position="355"/>
        <end position="377"/>
    </location>
</feature>
<dbReference type="FunFam" id="1.20.1740.10:FF:000001">
    <property type="entry name" value="Amino acid permease"/>
    <property type="match status" value="1"/>
</dbReference>
<evidence type="ECO:0000313" key="11">
    <source>
        <dbReference type="EMBL" id="NII05590.1"/>
    </source>
</evidence>